<keyword evidence="2" id="KW-1185">Reference proteome</keyword>
<name>A0ACD3SST4_9BURK</name>
<proteinExistence type="predicted"/>
<reference evidence="1" key="1">
    <citation type="submission" date="2019-05" db="EMBL/GenBank/DDBJ databases">
        <title>Revised genome assembly of Burkholderiaceae (previously Ralstonia) sp. PBA.</title>
        <authorList>
            <person name="Gan H.M."/>
        </authorList>
    </citation>
    <scope>NUCLEOTIDE SEQUENCE</scope>
    <source>
        <strain evidence="1">PBA</strain>
    </source>
</reference>
<evidence type="ECO:0000313" key="1">
    <source>
        <dbReference type="EMBL" id="TMS59307.1"/>
    </source>
</evidence>
<sequence>MARLPRLQMAGVPVHVLLRGNNRQPVFFADGDYALYLDCLRMAAREHDFAVHGFALLPNHIHLIGTPRQADSLSKTMQAVGRRYTRQVNLLTGRSGTLWEGRFRSTLFDPAEYLLPLLCYVDSNPVRAGIVAMPEHYRWSSFRHHAGLESISWVSDHSDYWALGNTPFERQLRYREYCVEGLSSLQLQHLRTHVHSGWPLGGEAFLARLARTAERRVSPLAKGRPPRAATGSN</sequence>
<gene>
    <name evidence="1" type="ORF">MW7_003765</name>
</gene>
<organism evidence="1 2">
    <name type="scientific">Imbroritus primus</name>
    <dbReference type="NCBI Taxonomy" id="3058603"/>
    <lineage>
        <taxon>Bacteria</taxon>
        <taxon>Pseudomonadati</taxon>
        <taxon>Pseudomonadota</taxon>
        <taxon>Betaproteobacteria</taxon>
        <taxon>Burkholderiales</taxon>
        <taxon>Burkholderiaceae</taxon>
        <taxon>Imbroritus</taxon>
    </lineage>
</organism>
<accession>A0ACD3SST4</accession>
<comment type="caution">
    <text evidence="1">The sequence shown here is derived from an EMBL/GenBank/DDBJ whole genome shotgun (WGS) entry which is preliminary data.</text>
</comment>
<dbReference type="Proteomes" id="UP000004277">
    <property type="component" value="Unassembled WGS sequence"/>
</dbReference>
<dbReference type="EMBL" id="AKCV02000011">
    <property type="protein sequence ID" value="TMS59307.1"/>
    <property type="molecule type" value="Genomic_DNA"/>
</dbReference>
<protein>
    <submittedName>
        <fullName evidence="1">Transposase</fullName>
    </submittedName>
</protein>
<evidence type="ECO:0000313" key="2">
    <source>
        <dbReference type="Proteomes" id="UP000004277"/>
    </source>
</evidence>